<dbReference type="PANTHER" id="PTHR33840:SF1">
    <property type="entry name" value="TLE1 PHOSPHOLIPASE DOMAIN-CONTAINING PROTEIN"/>
    <property type="match status" value="1"/>
</dbReference>
<dbReference type="AlphaFoldDB" id="A0A3G8H6R4"/>
<dbReference type="Proteomes" id="UP000270411">
    <property type="component" value="Chromosome 2"/>
</dbReference>
<dbReference type="PANTHER" id="PTHR33840">
    <property type="match status" value="1"/>
</dbReference>
<gene>
    <name evidence="2" type="ORF">EHF44_22130</name>
</gene>
<proteinExistence type="predicted"/>
<evidence type="ECO:0000313" key="3">
    <source>
        <dbReference type="Proteomes" id="UP000270411"/>
    </source>
</evidence>
<dbReference type="KEGG" id="cpau:EHF44_22130"/>
<evidence type="ECO:0000313" key="2">
    <source>
        <dbReference type="EMBL" id="AZG16116.1"/>
    </source>
</evidence>
<accession>A0A3G8H6R4</accession>
<dbReference type="OrthoDB" id="4378831at2"/>
<organism evidence="2 3">
    <name type="scientific">Cupriavidus pauculus</name>
    <dbReference type="NCBI Taxonomy" id="82633"/>
    <lineage>
        <taxon>Bacteria</taxon>
        <taxon>Pseudomonadati</taxon>
        <taxon>Pseudomonadota</taxon>
        <taxon>Betaproteobacteria</taxon>
        <taxon>Burkholderiales</taxon>
        <taxon>Burkholderiaceae</taxon>
        <taxon>Cupriavidus</taxon>
    </lineage>
</organism>
<name>A0A3G8H6R4_9BURK</name>
<sequence length="742" mass="83342">MTDSWKIDPADATPHEVYDGMLVSHKALKRDECIPCGAIVKMGFFFDGFGRHRDQDDPKTSRYSNICRLWEAHRDNDDSRRKDFPNQFWYPFYYSGLGTPLNKDAENSEIISGATKAGKSAVNLATKTATNTATKATGVSKILDIPKIPGKVAEKALSEAFDEMSWRPVARIHDDILKEANAIPAKAGRVLAFASESRWVARGKASVRAALYDIKKNPLKAAAVAVKSIAVDMGIDSIPFLRDSHAAAMVFGTGVHDRLQCALKQFEAAYRDVTSQMDKVQYIEVSVFGADRGGVIARAFVNELVRKYKQRTDLDLRIGGEWGKEGHPIEIRFLGLLDSVSSVMAANELLSMVPVIGMVKQHHGDRELAVPAIVQRCVHFAAAHELRFYQRLDSLEKTRGEQYLYPGTSEDITGGAPPGSLGFRGELQRIVLRDMLHEALMAGARLDTVLELGNYKPETYEKFSLAPSITQGNASYKIPDLISAYRELVPRKEGLDFTAHMEVFLRWLAVRYQSPAFRTLLNEPAEDLKRQHRETAQAAREAEDAYRAERQRTSFDREAMAAAWIRMSEAHDVERESLRNALGALQRPSMKVWDRIDEEAASQTRWLSTQAGIKRAADLAKTQPHDNYDMKNAADTLESMLMSPEALALATAWKEGATGMKPLPEKVMMLFDMLVHDTMLTSWHDHVLSPTLYFQTRATDTFGLTDEVEEAKQREQDETRAKRIDATPDMRESTRWSIQFPH</sequence>
<dbReference type="RefSeq" id="WP_124685847.1">
    <property type="nucleotide sequence ID" value="NZ_CP033970.1"/>
</dbReference>
<protein>
    <submittedName>
        <fullName evidence="2">Uncharacterized protein</fullName>
    </submittedName>
</protein>
<evidence type="ECO:0000256" key="1">
    <source>
        <dbReference type="SAM" id="MobiDB-lite"/>
    </source>
</evidence>
<reference evidence="3" key="1">
    <citation type="submission" date="2018-11" db="EMBL/GenBank/DDBJ databases">
        <title>FDA dAtabase for Regulatory Grade micrObial Sequences (FDA-ARGOS): Supporting development and validation of Infectious Disease Dx tests.</title>
        <authorList>
            <person name="Goldberg B."/>
            <person name="Campos J."/>
            <person name="Tallon L."/>
            <person name="Sadzewicz L."/>
            <person name="Zhao X."/>
            <person name="Vavikolanu K."/>
            <person name="Mehta A."/>
            <person name="Aluvathingal J."/>
            <person name="Nadendla S."/>
            <person name="Geyer C."/>
            <person name="Nandy P."/>
            <person name="Yan Y."/>
            <person name="Sichtig H."/>
        </authorList>
    </citation>
    <scope>NUCLEOTIDE SEQUENCE [LARGE SCALE GENOMIC DNA]</scope>
    <source>
        <strain evidence="3">FDAARGOS_614</strain>
    </source>
</reference>
<dbReference type="EMBL" id="CP033970">
    <property type="protein sequence ID" value="AZG16116.1"/>
    <property type="molecule type" value="Genomic_DNA"/>
</dbReference>
<feature type="region of interest" description="Disordered" evidence="1">
    <location>
        <begin position="709"/>
        <end position="742"/>
    </location>
</feature>
<feature type="compositionally biased region" description="Basic and acidic residues" evidence="1">
    <location>
        <begin position="710"/>
        <end position="734"/>
    </location>
</feature>